<keyword evidence="6" id="KW-0560">Oxidoreductase</keyword>
<dbReference type="EMBL" id="RCCI01000004">
    <property type="protein sequence ID" value="RLJ67893.1"/>
    <property type="molecule type" value="Genomic_DNA"/>
</dbReference>
<dbReference type="UniPathway" id="UPA00232"/>
<dbReference type="PRINTS" id="PR00420">
    <property type="entry name" value="RNGMNOXGNASE"/>
</dbReference>
<feature type="transmembrane region" description="Helical" evidence="8">
    <location>
        <begin position="6"/>
        <end position="25"/>
    </location>
</feature>
<evidence type="ECO:0000256" key="3">
    <source>
        <dbReference type="ARBA" id="ARBA00005349"/>
    </source>
</evidence>
<comment type="cofactor">
    <cofactor evidence="1">
        <name>FAD</name>
        <dbReference type="ChEBI" id="CHEBI:57692"/>
    </cofactor>
</comment>
<keyword evidence="7" id="KW-0503">Monooxygenase</keyword>
<keyword evidence="11" id="KW-1185">Reference proteome</keyword>
<comment type="caution">
    <text evidence="10">The sequence shown here is derived from an EMBL/GenBank/DDBJ whole genome shotgun (WGS) entry which is preliminary data.</text>
</comment>
<evidence type="ECO:0000256" key="5">
    <source>
        <dbReference type="ARBA" id="ARBA00022827"/>
    </source>
</evidence>
<proteinExistence type="inferred from homology"/>
<dbReference type="InterPro" id="IPR036188">
    <property type="entry name" value="FAD/NAD-bd_sf"/>
</dbReference>
<dbReference type="NCBIfam" id="NF005788">
    <property type="entry name" value="PRK07608.1-3"/>
    <property type="match status" value="1"/>
</dbReference>
<dbReference type="Proteomes" id="UP000268908">
    <property type="component" value="Unassembled WGS sequence"/>
</dbReference>
<dbReference type="NCBIfam" id="TIGR01988">
    <property type="entry name" value="Ubi-OHases"/>
    <property type="match status" value="1"/>
</dbReference>
<evidence type="ECO:0000256" key="4">
    <source>
        <dbReference type="ARBA" id="ARBA00022630"/>
    </source>
</evidence>
<organism evidence="10 11">
    <name type="scientific">Sulfurisoma sediminicola</name>
    <dbReference type="NCBI Taxonomy" id="1381557"/>
    <lineage>
        <taxon>Bacteria</taxon>
        <taxon>Pseudomonadati</taxon>
        <taxon>Pseudomonadota</taxon>
        <taxon>Betaproteobacteria</taxon>
        <taxon>Nitrosomonadales</taxon>
        <taxon>Sterolibacteriaceae</taxon>
        <taxon>Sulfurisoma</taxon>
    </lineage>
</organism>
<keyword evidence="4" id="KW-0285">Flavoprotein</keyword>
<dbReference type="GO" id="GO:0004497">
    <property type="term" value="F:monooxygenase activity"/>
    <property type="evidence" value="ECO:0007669"/>
    <property type="project" value="UniProtKB-KW"/>
</dbReference>
<dbReference type="GO" id="GO:0071949">
    <property type="term" value="F:FAD binding"/>
    <property type="evidence" value="ECO:0007669"/>
    <property type="project" value="InterPro"/>
</dbReference>
<dbReference type="Pfam" id="PF01494">
    <property type="entry name" value="FAD_binding_3"/>
    <property type="match status" value="1"/>
</dbReference>
<dbReference type="PANTHER" id="PTHR43876">
    <property type="entry name" value="UBIQUINONE BIOSYNTHESIS MONOOXYGENASE COQ6, MITOCHONDRIAL"/>
    <property type="match status" value="1"/>
</dbReference>
<evidence type="ECO:0000259" key="9">
    <source>
        <dbReference type="Pfam" id="PF01494"/>
    </source>
</evidence>
<reference evidence="10 11" key="1">
    <citation type="submission" date="2018-10" db="EMBL/GenBank/DDBJ databases">
        <title>Genomic Encyclopedia of Type Strains, Phase IV (KMG-IV): sequencing the most valuable type-strain genomes for metagenomic binning, comparative biology and taxonomic classification.</title>
        <authorList>
            <person name="Goeker M."/>
        </authorList>
    </citation>
    <scope>NUCLEOTIDE SEQUENCE [LARGE SCALE GENOMIC DNA]</scope>
    <source>
        <strain evidence="10 11">DSM 26916</strain>
    </source>
</reference>
<evidence type="ECO:0000256" key="1">
    <source>
        <dbReference type="ARBA" id="ARBA00001974"/>
    </source>
</evidence>
<keyword evidence="8" id="KW-0812">Transmembrane</keyword>
<comment type="pathway">
    <text evidence="2">Cofactor biosynthesis; ubiquinone biosynthesis.</text>
</comment>
<name>A0A497XJ11_9PROT</name>
<dbReference type="RefSeq" id="WP_207855649.1">
    <property type="nucleotide sequence ID" value="NZ_BHVV01000001.1"/>
</dbReference>
<evidence type="ECO:0000313" key="11">
    <source>
        <dbReference type="Proteomes" id="UP000268908"/>
    </source>
</evidence>
<dbReference type="InterPro" id="IPR002938">
    <property type="entry name" value="FAD-bd"/>
</dbReference>
<gene>
    <name evidence="10" type="ORF">DFR35_0446</name>
</gene>
<dbReference type="PANTHER" id="PTHR43876:SF7">
    <property type="entry name" value="UBIQUINONE BIOSYNTHESIS MONOOXYGENASE COQ6, MITOCHONDRIAL"/>
    <property type="match status" value="1"/>
</dbReference>
<sequence length="388" mass="41652">MQTTLAFDIVIVGGGLAGLALATALRKTSYSIAVVEGRAPTKPEGWDARIYAISPGNTRFLEGSGIWNHLDPARMQAVETMEVFGDAGGHMRFSAYDSGIGELAWIVESSLLQRELWETARRQGNVTLFCPAQPEALAFGADAASLRLADGRTLQAQLVVAADGADSWTRSAAGIEVQFQPYGQHGVVANFRCEMPHRGTAFQWFRHDGVLAWLPLPGNLISMVWSTAEDHARELVALPAAELCARVADAGALRLGRLELVTPAAGFPLRLMRAPRTVAPRLALVGDAAHAIHPLSGHGINLGFQDARALAETLAAKPEHIGCGDVQWLRRYERARREEVVALQSVTDGLQRLFGASAAPLAALRNAGLNLTGHLPVLRDALVRYAIG</sequence>
<evidence type="ECO:0000256" key="7">
    <source>
        <dbReference type="ARBA" id="ARBA00023033"/>
    </source>
</evidence>
<evidence type="ECO:0000256" key="6">
    <source>
        <dbReference type="ARBA" id="ARBA00023002"/>
    </source>
</evidence>
<protein>
    <submittedName>
        <fullName evidence="10">2-octaprenyl-3-methyl-6-methoxy-1,4-benzoquinol hydroxylase</fullName>
    </submittedName>
</protein>
<dbReference type="InterPro" id="IPR010971">
    <property type="entry name" value="UbiH/COQ6"/>
</dbReference>
<dbReference type="SUPFAM" id="SSF51905">
    <property type="entry name" value="FAD/NAD(P)-binding domain"/>
    <property type="match status" value="1"/>
</dbReference>
<dbReference type="GO" id="GO:0006744">
    <property type="term" value="P:ubiquinone biosynthetic process"/>
    <property type="evidence" value="ECO:0007669"/>
    <property type="project" value="UniProtKB-UniPathway"/>
</dbReference>
<dbReference type="Gene3D" id="3.50.50.60">
    <property type="entry name" value="FAD/NAD(P)-binding domain"/>
    <property type="match status" value="2"/>
</dbReference>
<dbReference type="GO" id="GO:0016705">
    <property type="term" value="F:oxidoreductase activity, acting on paired donors, with incorporation or reduction of molecular oxygen"/>
    <property type="evidence" value="ECO:0007669"/>
    <property type="project" value="InterPro"/>
</dbReference>
<evidence type="ECO:0000313" key="10">
    <source>
        <dbReference type="EMBL" id="RLJ67893.1"/>
    </source>
</evidence>
<keyword evidence="8" id="KW-1133">Transmembrane helix</keyword>
<keyword evidence="8" id="KW-0472">Membrane</keyword>
<evidence type="ECO:0000256" key="2">
    <source>
        <dbReference type="ARBA" id="ARBA00004749"/>
    </source>
</evidence>
<keyword evidence="5" id="KW-0274">FAD</keyword>
<comment type="similarity">
    <text evidence="3">Belongs to the UbiH/COQ6 family.</text>
</comment>
<feature type="domain" description="FAD-binding" evidence="9">
    <location>
        <begin position="8"/>
        <end position="340"/>
    </location>
</feature>
<dbReference type="AlphaFoldDB" id="A0A497XJ11"/>
<accession>A0A497XJ11</accession>
<evidence type="ECO:0000256" key="8">
    <source>
        <dbReference type="SAM" id="Phobius"/>
    </source>
</evidence>
<dbReference type="InterPro" id="IPR051205">
    <property type="entry name" value="UbiH/COQ6_monooxygenase"/>
</dbReference>